<sequence length="773" mass="84622">MSSEEIAREQEHLSRVYRRFDALREQTSSGLAELLRASTAGTAQARIERDTAHVRQAERLIQLNAAEQGLCFGRLDVEDGEYRHIGRLGILDDRHEPLLIDWRAPAARPFYLATAVSPCGVRRRRHLRTDGRTVVALHDEVLDPDLAEHAPDGQVTGEAALLAALNAGRTGRMTDIVETIQAEQDRIIRSDHQGILVVQGGPGTGKTAVALHRAAYLLYAHRERLARRVVLVIGPNAAFLRYIGQVLPSLGETSVLLSTVGELYPGVVPERTESPRSAEIKGRSTMAEVVAAAVRDRQWVPEEVLEIDHENEVLRLDRQTCVRVRERARETGLPHNLARPLVVREIVDVLARQWADRIGADLLGGPNLLDEQDVEEIRRELREGPAVRAALDELWPVLTPQQLLADLFSSAERIASAAPGLSAQEQRLLLRRAAGGWAPSDAPLLDEAAELLGEDGRAARALTERERRERLDYAQGVLDIAIGSRSTDLEEGLAEESLSVHDLLDAGRLAERHEEADHRTAVERAAADRTWTFGHVIVDEAQELSEMAWRLLMRRCPTRSMTLVGDVAQTGDPAGTTSWQRVLDPYAAGRWRLERLSLNYRVPAEIMAVAADVPVGLDAAFQVPRSVRATGVHPRCWEVRSAELPWRLGEIAAREAAGLEGRRLAVIVPEARLVELGDAVTAAVPTARIGEDPQAPSPVVVLSPKQSKGLEFDAVLVVEPAGIADGSPRGLGDLYVALTRATQRLDVVHSGVLPAVLGRLADGRPADPADLDC</sequence>
<evidence type="ECO:0000256" key="5">
    <source>
        <dbReference type="PROSITE-ProRule" id="PRU00560"/>
    </source>
</evidence>
<accession>A0ABN3ETE7</accession>
<feature type="binding site" evidence="5">
    <location>
        <begin position="200"/>
        <end position="207"/>
    </location>
    <ligand>
        <name>ATP</name>
        <dbReference type="ChEBI" id="CHEBI:30616"/>
    </ligand>
</feature>
<organism evidence="7 8">
    <name type="scientific">Kitasatospora cystarginea</name>
    <dbReference type="NCBI Taxonomy" id="58350"/>
    <lineage>
        <taxon>Bacteria</taxon>
        <taxon>Bacillati</taxon>
        <taxon>Actinomycetota</taxon>
        <taxon>Actinomycetes</taxon>
        <taxon>Kitasatosporales</taxon>
        <taxon>Streptomycetaceae</taxon>
        <taxon>Kitasatospora</taxon>
    </lineage>
</organism>
<evidence type="ECO:0000256" key="3">
    <source>
        <dbReference type="ARBA" id="ARBA00022806"/>
    </source>
</evidence>
<dbReference type="PROSITE" id="PS51198">
    <property type="entry name" value="UVRD_HELICASE_ATP_BIND"/>
    <property type="match status" value="1"/>
</dbReference>
<dbReference type="InterPro" id="IPR014016">
    <property type="entry name" value="UvrD-like_ATP-bd"/>
</dbReference>
<dbReference type="InterPro" id="IPR000212">
    <property type="entry name" value="DNA_helicase_UvrD/REP"/>
</dbReference>
<dbReference type="Proteomes" id="UP001500305">
    <property type="component" value="Unassembled WGS sequence"/>
</dbReference>
<keyword evidence="3 5" id="KW-0347">Helicase</keyword>
<dbReference type="SUPFAM" id="SSF52540">
    <property type="entry name" value="P-loop containing nucleoside triphosphate hydrolases"/>
    <property type="match status" value="1"/>
</dbReference>
<dbReference type="Gene3D" id="3.40.50.300">
    <property type="entry name" value="P-loop containing nucleotide triphosphate hydrolases"/>
    <property type="match status" value="3"/>
</dbReference>
<comment type="caution">
    <text evidence="7">The sequence shown here is derived from an EMBL/GenBank/DDBJ whole genome shotgun (WGS) entry which is preliminary data.</text>
</comment>
<name>A0ABN3ETE7_9ACTN</name>
<proteinExistence type="predicted"/>
<evidence type="ECO:0000256" key="1">
    <source>
        <dbReference type="ARBA" id="ARBA00022741"/>
    </source>
</evidence>
<dbReference type="RefSeq" id="WP_344639973.1">
    <property type="nucleotide sequence ID" value="NZ_BAAATR010000038.1"/>
</dbReference>
<reference evidence="7 8" key="1">
    <citation type="journal article" date="2019" name="Int. J. Syst. Evol. Microbiol.">
        <title>The Global Catalogue of Microorganisms (GCM) 10K type strain sequencing project: providing services to taxonomists for standard genome sequencing and annotation.</title>
        <authorList>
            <consortium name="The Broad Institute Genomics Platform"/>
            <consortium name="The Broad Institute Genome Sequencing Center for Infectious Disease"/>
            <person name="Wu L."/>
            <person name="Ma J."/>
        </authorList>
    </citation>
    <scope>NUCLEOTIDE SEQUENCE [LARGE SCALE GENOMIC DNA]</scope>
    <source>
        <strain evidence="7 8">JCM 7356</strain>
    </source>
</reference>
<evidence type="ECO:0000313" key="7">
    <source>
        <dbReference type="EMBL" id="GAA2269193.1"/>
    </source>
</evidence>
<dbReference type="EMBL" id="BAAATR010000038">
    <property type="protein sequence ID" value="GAA2269193.1"/>
    <property type="molecule type" value="Genomic_DNA"/>
</dbReference>
<dbReference type="InterPro" id="IPR027417">
    <property type="entry name" value="P-loop_NTPase"/>
</dbReference>
<keyword evidence="2 5" id="KW-0378">Hydrolase</keyword>
<dbReference type="PANTHER" id="PTHR11070">
    <property type="entry name" value="UVRD / RECB / PCRA DNA HELICASE FAMILY MEMBER"/>
    <property type="match status" value="1"/>
</dbReference>
<evidence type="ECO:0000313" key="8">
    <source>
        <dbReference type="Proteomes" id="UP001500305"/>
    </source>
</evidence>
<protein>
    <submittedName>
        <fullName evidence="7">AAA family ATPase</fullName>
    </submittedName>
</protein>
<gene>
    <name evidence="7" type="ORF">GCM10010430_63320</name>
</gene>
<keyword evidence="4 5" id="KW-0067">ATP-binding</keyword>
<evidence type="ECO:0000256" key="2">
    <source>
        <dbReference type="ARBA" id="ARBA00022801"/>
    </source>
</evidence>
<dbReference type="PANTHER" id="PTHR11070:SF45">
    <property type="entry name" value="DNA 3'-5' HELICASE"/>
    <property type="match status" value="1"/>
</dbReference>
<feature type="domain" description="UvrD-like helicase ATP-binding" evidence="6">
    <location>
        <begin position="179"/>
        <end position="603"/>
    </location>
</feature>
<evidence type="ECO:0000259" key="6">
    <source>
        <dbReference type="PROSITE" id="PS51198"/>
    </source>
</evidence>
<keyword evidence="8" id="KW-1185">Reference proteome</keyword>
<keyword evidence="1 5" id="KW-0547">Nucleotide-binding</keyword>
<evidence type="ECO:0000256" key="4">
    <source>
        <dbReference type="ARBA" id="ARBA00022840"/>
    </source>
</evidence>